<feature type="region of interest" description="Disordered" evidence="2">
    <location>
        <begin position="225"/>
        <end position="275"/>
    </location>
</feature>
<dbReference type="Proteomes" id="UP000828390">
    <property type="component" value="Unassembled WGS sequence"/>
</dbReference>
<dbReference type="AlphaFoldDB" id="A0A9D4LJB5"/>
<proteinExistence type="predicted"/>
<organism evidence="3 4">
    <name type="scientific">Dreissena polymorpha</name>
    <name type="common">Zebra mussel</name>
    <name type="synonym">Mytilus polymorpha</name>
    <dbReference type="NCBI Taxonomy" id="45954"/>
    <lineage>
        <taxon>Eukaryota</taxon>
        <taxon>Metazoa</taxon>
        <taxon>Spiralia</taxon>
        <taxon>Lophotrochozoa</taxon>
        <taxon>Mollusca</taxon>
        <taxon>Bivalvia</taxon>
        <taxon>Autobranchia</taxon>
        <taxon>Heteroconchia</taxon>
        <taxon>Euheterodonta</taxon>
        <taxon>Imparidentia</taxon>
        <taxon>Neoheterodontei</taxon>
        <taxon>Myida</taxon>
        <taxon>Dreissenoidea</taxon>
        <taxon>Dreissenidae</taxon>
        <taxon>Dreissena</taxon>
    </lineage>
</organism>
<reference evidence="3" key="2">
    <citation type="submission" date="2020-11" db="EMBL/GenBank/DDBJ databases">
        <authorList>
            <person name="McCartney M.A."/>
            <person name="Auch B."/>
            <person name="Kono T."/>
            <person name="Mallez S."/>
            <person name="Becker A."/>
            <person name="Gohl D.M."/>
            <person name="Silverstein K.A.T."/>
            <person name="Koren S."/>
            <person name="Bechman K.B."/>
            <person name="Herman A."/>
            <person name="Abrahante J.E."/>
            <person name="Garbe J."/>
        </authorList>
    </citation>
    <scope>NUCLEOTIDE SEQUENCE</scope>
    <source>
        <strain evidence="3">Duluth1</strain>
        <tissue evidence="3">Whole animal</tissue>
    </source>
</reference>
<accession>A0A9D4LJB5</accession>
<protein>
    <submittedName>
        <fullName evidence="3">Uncharacterized protein</fullName>
    </submittedName>
</protein>
<evidence type="ECO:0000313" key="3">
    <source>
        <dbReference type="EMBL" id="KAH3859777.1"/>
    </source>
</evidence>
<keyword evidence="1" id="KW-0175">Coiled coil</keyword>
<feature type="region of interest" description="Disordered" evidence="2">
    <location>
        <begin position="44"/>
        <end position="66"/>
    </location>
</feature>
<name>A0A9D4LJB5_DREPO</name>
<reference evidence="3" key="1">
    <citation type="journal article" date="2019" name="bioRxiv">
        <title>The Genome of the Zebra Mussel, Dreissena polymorpha: A Resource for Invasive Species Research.</title>
        <authorList>
            <person name="McCartney M.A."/>
            <person name="Auch B."/>
            <person name="Kono T."/>
            <person name="Mallez S."/>
            <person name="Zhang Y."/>
            <person name="Obille A."/>
            <person name="Becker A."/>
            <person name="Abrahante J.E."/>
            <person name="Garbe J."/>
            <person name="Badalamenti J.P."/>
            <person name="Herman A."/>
            <person name="Mangelson H."/>
            <person name="Liachko I."/>
            <person name="Sullivan S."/>
            <person name="Sone E.D."/>
            <person name="Koren S."/>
            <person name="Silverstein K.A.T."/>
            <person name="Beckman K.B."/>
            <person name="Gohl D.M."/>
        </authorList>
    </citation>
    <scope>NUCLEOTIDE SEQUENCE</scope>
    <source>
        <strain evidence="3">Duluth1</strain>
        <tissue evidence="3">Whole animal</tissue>
    </source>
</reference>
<keyword evidence="4" id="KW-1185">Reference proteome</keyword>
<comment type="caution">
    <text evidence="3">The sequence shown here is derived from an EMBL/GenBank/DDBJ whole genome shotgun (WGS) entry which is preliminary data.</text>
</comment>
<evidence type="ECO:0000256" key="2">
    <source>
        <dbReference type="SAM" id="MobiDB-lite"/>
    </source>
</evidence>
<dbReference type="EMBL" id="JAIWYP010000003">
    <property type="protein sequence ID" value="KAH3859777.1"/>
    <property type="molecule type" value="Genomic_DNA"/>
</dbReference>
<evidence type="ECO:0000313" key="4">
    <source>
        <dbReference type="Proteomes" id="UP000828390"/>
    </source>
</evidence>
<sequence length="306" mass="35319">MTLKKMVDTHVHETFGNSKRLGEKDKEDIRKFLYKQLKNWGYHPLSSPGSDKSDLNNTTEKKNEATEDVQTVLQEVYIMITGNKCSTRSVSSEEDMESVVSEDNEATQVTLDMIKTMIDDLKKEMDDLKNINKTCFKMLGAEDETKKQMAIMNEKVKKLEKELNEISIKFASSQDKTETLKQKKLELKAKCKHLEQMQKEHFEKQNTLSDMKDFWKKLQSTSNLSRPRLEQTRIVNPLDSVDGPTTTDISLPSIRPPQKSSRSHRSHQGHLSTRSKMQDIPHENHHHLLPPGCTLSRVFHGNPWKI</sequence>
<evidence type="ECO:0000256" key="1">
    <source>
        <dbReference type="SAM" id="Coils"/>
    </source>
</evidence>
<gene>
    <name evidence="3" type="ORF">DPMN_102600</name>
</gene>
<feature type="coiled-coil region" evidence="1">
    <location>
        <begin position="111"/>
        <end position="200"/>
    </location>
</feature>
<feature type="compositionally biased region" description="Basic and acidic residues" evidence="2">
    <location>
        <begin position="51"/>
        <end position="65"/>
    </location>
</feature>